<protein>
    <submittedName>
        <fullName evidence="2">Unannotated protein</fullName>
    </submittedName>
</protein>
<sequence length="381" mass="42252">MWVKDGDWRSVGQVVDVSADEALAFYVTRFTELASQVTLLEQRSKAGASARDLLAAIEKLVVALTDAHAVGDLNALRLRVGVVAESIAGLKDKQDAENKEASAQSLERRTSIVERVEAIAAQINGSIHWRNAQKEIGELFDSWKEEQKLPHRIPKKAADELWNRFKTARQTFDRAQRAFFQTKQSADKEAKSVKIDLCEKAEALAPKGADGIGQYRSLLEEWKKAPRAARALDNQLWDRFKAAGDALYSAGSLEWTANTEAKEALLSQYQHLLSEKDADAAKRGFRELRTKWDLLGNVAKADERRINDGIRAIERHVRTLETDHLERTNPAKVALREGFAAQVEASIAQLEAQAAGLSDAAAMARIQSEIASKKEWLAAIG</sequence>
<organism evidence="2">
    <name type="scientific">freshwater metagenome</name>
    <dbReference type="NCBI Taxonomy" id="449393"/>
    <lineage>
        <taxon>unclassified sequences</taxon>
        <taxon>metagenomes</taxon>
        <taxon>ecological metagenomes</taxon>
    </lineage>
</organism>
<reference evidence="2" key="1">
    <citation type="submission" date="2020-05" db="EMBL/GenBank/DDBJ databases">
        <authorList>
            <person name="Chiriac C."/>
            <person name="Salcher M."/>
            <person name="Ghai R."/>
            <person name="Kavagutti S V."/>
        </authorList>
    </citation>
    <scope>NUCLEOTIDE SEQUENCE</scope>
</reference>
<accession>A0A6J6AWD5</accession>
<evidence type="ECO:0000313" key="2">
    <source>
        <dbReference type="EMBL" id="CAB4530824.1"/>
    </source>
</evidence>
<keyword evidence="1" id="KW-0175">Coiled coil</keyword>
<dbReference type="EMBL" id="CAEZSG010000004">
    <property type="protein sequence ID" value="CAB4530824.1"/>
    <property type="molecule type" value="Genomic_DNA"/>
</dbReference>
<gene>
    <name evidence="2" type="ORF">UFOPK1413_00050</name>
</gene>
<evidence type="ECO:0000256" key="1">
    <source>
        <dbReference type="SAM" id="Coils"/>
    </source>
</evidence>
<feature type="coiled-coil region" evidence="1">
    <location>
        <begin position="340"/>
        <end position="367"/>
    </location>
</feature>
<proteinExistence type="predicted"/>
<dbReference type="Pfam" id="PF03993">
    <property type="entry name" value="DUF349"/>
    <property type="match status" value="3"/>
</dbReference>
<name>A0A6J6AWD5_9ZZZZ</name>
<dbReference type="AlphaFoldDB" id="A0A6J6AWD5"/>
<dbReference type="InterPro" id="IPR007139">
    <property type="entry name" value="DUF349"/>
</dbReference>